<protein>
    <submittedName>
        <fullName evidence="5">AraC family transcriptional regulator</fullName>
    </submittedName>
</protein>
<keyword evidence="2" id="KW-0238">DNA-binding</keyword>
<dbReference type="InterPro" id="IPR046532">
    <property type="entry name" value="DUF6597"/>
</dbReference>
<keyword evidence="1" id="KW-0805">Transcription regulation</keyword>
<evidence type="ECO:0000256" key="1">
    <source>
        <dbReference type="ARBA" id="ARBA00023015"/>
    </source>
</evidence>
<dbReference type="Pfam" id="PF12833">
    <property type="entry name" value="HTH_18"/>
    <property type="match status" value="1"/>
</dbReference>
<evidence type="ECO:0000256" key="2">
    <source>
        <dbReference type="ARBA" id="ARBA00023125"/>
    </source>
</evidence>
<dbReference type="InterPro" id="IPR018060">
    <property type="entry name" value="HTH_AraC"/>
</dbReference>
<dbReference type="PROSITE" id="PS01124">
    <property type="entry name" value="HTH_ARAC_FAMILY_2"/>
    <property type="match status" value="1"/>
</dbReference>
<dbReference type="PANTHER" id="PTHR46796:SF15">
    <property type="entry name" value="BLL1074 PROTEIN"/>
    <property type="match status" value="1"/>
</dbReference>
<dbReference type="PANTHER" id="PTHR46796">
    <property type="entry name" value="HTH-TYPE TRANSCRIPTIONAL ACTIVATOR RHAS-RELATED"/>
    <property type="match status" value="1"/>
</dbReference>
<dbReference type="GO" id="GO:0003700">
    <property type="term" value="F:DNA-binding transcription factor activity"/>
    <property type="evidence" value="ECO:0007669"/>
    <property type="project" value="InterPro"/>
</dbReference>
<evidence type="ECO:0000313" key="5">
    <source>
        <dbReference type="EMBL" id="MBM9466624.1"/>
    </source>
</evidence>
<dbReference type="Proteomes" id="UP000663792">
    <property type="component" value="Unassembled WGS sequence"/>
</dbReference>
<dbReference type="Pfam" id="PF20240">
    <property type="entry name" value="DUF6597"/>
    <property type="match status" value="1"/>
</dbReference>
<keyword evidence="6" id="KW-1185">Reference proteome</keyword>
<dbReference type="EMBL" id="JAERWK010000007">
    <property type="protein sequence ID" value="MBM9466624.1"/>
    <property type="molecule type" value="Genomic_DNA"/>
</dbReference>
<keyword evidence="3" id="KW-0804">Transcription</keyword>
<evidence type="ECO:0000313" key="6">
    <source>
        <dbReference type="Proteomes" id="UP000663792"/>
    </source>
</evidence>
<comment type="caution">
    <text evidence="5">The sequence shown here is derived from an EMBL/GenBank/DDBJ whole genome shotgun (WGS) entry which is preliminary data.</text>
</comment>
<evidence type="ECO:0000256" key="3">
    <source>
        <dbReference type="ARBA" id="ARBA00023163"/>
    </source>
</evidence>
<evidence type="ECO:0000259" key="4">
    <source>
        <dbReference type="PROSITE" id="PS01124"/>
    </source>
</evidence>
<sequence>MTGLTDRDPRELAGAWTRYQEHAFADPAPELAGFVRSYWAVRWRYATPYRQKIVPAPMIGFSVTSASPVRVHGVATRFVLRELRTQGWATGAVLQPGVARCLLRGPVSALTDRVAGLEELADPPADGPELVGTWPDPGPEFAPAAVFRAWDRWLRPQLAGLVVDAAGRSAAAAVAAVSADPSLRRVDDLAQHCGIGVRRLQRLFADHVGASPKWVLRRSRLQEVTDVLAAGGPVDWAGLAADLGYADQAHLTRDFAAIFGEPPTAWARRYPDR</sequence>
<feature type="domain" description="HTH araC/xylS-type" evidence="4">
    <location>
        <begin position="168"/>
        <end position="269"/>
    </location>
</feature>
<proteinExistence type="predicted"/>
<organism evidence="5 6">
    <name type="scientific">Nakamurella leprariae</name>
    <dbReference type="NCBI Taxonomy" id="2803911"/>
    <lineage>
        <taxon>Bacteria</taxon>
        <taxon>Bacillati</taxon>
        <taxon>Actinomycetota</taxon>
        <taxon>Actinomycetes</taxon>
        <taxon>Nakamurellales</taxon>
        <taxon>Nakamurellaceae</taxon>
        <taxon>Nakamurella</taxon>
    </lineage>
</organism>
<dbReference type="Gene3D" id="1.10.10.60">
    <property type="entry name" value="Homeodomain-like"/>
    <property type="match status" value="1"/>
</dbReference>
<dbReference type="SMART" id="SM00342">
    <property type="entry name" value="HTH_ARAC"/>
    <property type="match status" value="1"/>
</dbReference>
<dbReference type="RefSeq" id="WP_205259589.1">
    <property type="nucleotide sequence ID" value="NZ_JAERWK010000007.1"/>
</dbReference>
<dbReference type="GO" id="GO:0043565">
    <property type="term" value="F:sequence-specific DNA binding"/>
    <property type="evidence" value="ECO:0007669"/>
    <property type="project" value="InterPro"/>
</dbReference>
<accession>A0A938YB94</accession>
<gene>
    <name evidence="5" type="ORF">JL106_04925</name>
</gene>
<name>A0A938YB94_9ACTN</name>
<dbReference type="AlphaFoldDB" id="A0A938YB94"/>
<dbReference type="InterPro" id="IPR050204">
    <property type="entry name" value="AraC_XylS_family_regulators"/>
</dbReference>
<reference evidence="5" key="1">
    <citation type="submission" date="2021-01" db="EMBL/GenBank/DDBJ databases">
        <title>YIM 132084 draft genome.</title>
        <authorList>
            <person name="An D."/>
        </authorList>
    </citation>
    <scope>NUCLEOTIDE SEQUENCE</scope>
    <source>
        <strain evidence="5">YIM 132084</strain>
    </source>
</reference>